<comment type="similarity">
    <text evidence="2">Belongs to the NRDE2 family.</text>
</comment>
<accession>A0A507APT7</accession>
<dbReference type="PANTHER" id="PTHR13471:SF0">
    <property type="entry name" value="NUCLEAR EXOSOME REGULATOR NRDE2"/>
    <property type="match status" value="1"/>
</dbReference>
<dbReference type="GO" id="GO:1902369">
    <property type="term" value="P:negative regulation of RNA catabolic process"/>
    <property type="evidence" value="ECO:0007669"/>
    <property type="project" value="TreeGrafter"/>
</dbReference>
<dbReference type="InterPro" id="IPR011990">
    <property type="entry name" value="TPR-like_helical_dom_sf"/>
</dbReference>
<evidence type="ECO:0000256" key="4">
    <source>
        <dbReference type="SAM" id="MobiDB-lite"/>
    </source>
</evidence>
<feature type="compositionally biased region" description="Basic and acidic residues" evidence="4">
    <location>
        <begin position="131"/>
        <end position="158"/>
    </location>
</feature>
<evidence type="ECO:0000313" key="5">
    <source>
        <dbReference type="EMBL" id="TPX09783.1"/>
    </source>
</evidence>
<dbReference type="Gene3D" id="1.25.40.10">
    <property type="entry name" value="Tetratricopeptide repeat domain"/>
    <property type="match status" value="1"/>
</dbReference>
<dbReference type="InParanoid" id="A0A507APT7"/>
<keyword evidence="6" id="KW-1185">Reference proteome</keyword>
<feature type="region of interest" description="Disordered" evidence="4">
    <location>
        <begin position="862"/>
        <end position="884"/>
    </location>
</feature>
<evidence type="ECO:0000256" key="1">
    <source>
        <dbReference type="ARBA" id="ARBA00004123"/>
    </source>
</evidence>
<gene>
    <name evidence="5" type="ORF">E0L32_008974</name>
</gene>
<evidence type="ECO:0000313" key="6">
    <source>
        <dbReference type="Proteomes" id="UP000319257"/>
    </source>
</evidence>
<proteinExistence type="inferred from homology"/>
<dbReference type="GO" id="GO:0031048">
    <property type="term" value="P:regulatory ncRNA-mediated heterochromatin formation"/>
    <property type="evidence" value="ECO:0007669"/>
    <property type="project" value="TreeGrafter"/>
</dbReference>
<protein>
    <submittedName>
        <fullName evidence="5">Uncharacterized protein</fullName>
    </submittedName>
</protein>
<dbReference type="EMBL" id="SKBQ01000062">
    <property type="protein sequence ID" value="TPX09783.1"/>
    <property type="molecule type" value="Genomic_DNA"/>
</dbReference>
<dbReference type="InterPro" id="IPR013633">
    <property type="entry name" value="NRDE-2"/>
</dbReference>
<dbReference type="Pfam" id="PF08424">
    <property type="entry name" value="NRDE-2"/>
    <property type="match status" value="1"/>
</dbReference>
<dbReference type="Proteomes" id="UP000319257">
    <property type="component" value="Unassembled WGS sequence"/>
</dbReference>
<feature type="compositionally biased region" description="Basic residues" evidence="4">
    <location>
        <begin position="96"/>
        <end position="114"/>
    </location>
</feature>
<dbReference type="PANTHER" id="PTHR13471">
    <property type="entry name" value="TETRATRICOPEPTIDE-LIKE HELICAL"/>
    <property type="match status" value="1"/>
</dbReference>
<dbReference type="RefSeq" id="XP_030991494.1">
    <property type="nucleotide sequence ID" value="XM_031143887.1"/>
</dbReference>
<sequence length="1188" mass="132022">MSAIKPIDALGWIQPHCASTASEWSASQSISSPEDSRTLQVLCLTSPREAPQLSFYLFKTKARLEAGNGSRIGHIWTMSSGHGGRLERPVDLPSHSSRRSQSRRHSTHRHGKSPRRSDSHDRSRRRHRYRVDHSDRSAARSQSRREASPKPTSHELVKYQDPSAQAAGGDDEVLYVLDNRGDPLIVRYGTNDRSKIPEYRRSGSGKVLGARGYLHISREGARETFVLRGPRDTGSIFRDKHNPLLLQAAQARTKRIRPQASAGQGLEDPVHQDYISLGPSRKRKRDDDEASIYSSDDESRAYRSIQSRKKDEPSDSELEYDSDAALHDRQDQQRDVDPLKERSIELSRIVKEQPGDIESWLELVQLQHELLLDTDRDLTRAEAQSLADIKLSMLETAIKHARSDTDRERVLLRLMREGSKIWDSKSLGRRWREVTQDHSESFGLWKARLDFEVSNLTTFNFESVKQIHLDKLHRLREQLVTTSDTVRTYEQLIYVFLRTTRFIQDAGYSEMAVAAWQALLELTFARPPSMADAGVEDMKQSLTDFWDGEFPRIGEDNAKGWASSVESEALPDMPDAVLSEAVEPPRTRDVYKAWAAIEQSQARKSTLPGRTLDDGSDVDPFRVVIFTDIEELLFAIPTSVIPTVRMQLVDAFLLFCQLPPASCVSDLTEEAWLDPFVFTGSSPIAEAPRADSTTEITPETGRKEPDFASDGVRARITPDILFGQPHWFAYFGGAGSLARAETASVPITFSAAVIRQLARNFHVADLAEYSLALDYARDPPSIKKAARSLIKLYPSNVALYNAYAIAEHNNGNHEVAEKVLSSATSQRLGAGASDSLVLWLTWAWLDLDTAGKDAALGRLCASVDETPSPPSPADSGTRHAVTPSQLLKTRQKLSATRDHQLSTGNPEAAARAAQAVALLEYLGARDGGAGPASSPGAQGNISAALASVEAFSGELAARARHGQGAAAAAHERLLQFAARLLYRHARRGAFRPAYLREKLRGFVRLFPRNTVFLSLFAWAESGSAAAALRIDDPVREVLRGVALSGPHDCLSTRAFAIRHELRAGNAHSARAAFERALRSDALGHAGGGGGVPSLWRDYVRFCYGSRELRGRAKDVFYRAVHACPWSKQLVMEAFSTVVRDMDSSELRAVFNTITERGLRVHVELGEFVDKWKEEQRKGKRAETDELII</sequence>
<feature type="region of interest" description="Disordered" evidence="4">
    <location>
        <begin position="686"/>
        <end position="708"/>
    </location>
</feature>
<name>A0A507APT7_9PEZI</name>
<reference evidence="5 6" key="1">
    <citation type="submission" date="2019-06" db="EMBL/GenBank/DDBJ databases">
        <title>Draft genome sequence of the filamentous fungus Phialemoniopsis curvata isolated from diesel fuel.</title>
        <authorList>
            <person name="Varaljay V.A."/>
            <person name="Lyon W.J."/>
            <person name="Crouch A.L."/>
            <person name="Drake C.E."/>
            <person name="Hollomon J.M."/>
            <person name="Nadeau L.J."/>
            <person name="Nunn H.S."/>
            <person name="Stevenson B.S."/>
            <person name="Bojanowski C.L."/>
            <person name="Crookes-Goodson W.J."/>
        </authorList>
    </citation>
    <scope>NUCLEOTIDE SEQUENCE [LARGE SCALE GENOMIC DNA]</scope>
    <source>
        <strain evidence="5 6">D216</strain>
    </source>
</reference>
<comment type="subcellular location">
    <subcellularLocation>
        <location evidence="1">Nucleus</location>
    </subcellularLocation>
</comment>
<feature type="region of interest" description="Disordered" evidence="4">
    <location>
        <begin position="78"/>
        <end position="165"/>
    </location>
</feature>
<keyword evidence="3" id="KW-0539">Nucleus</keyword>
<evidence type="ECO:0000256" key="3">
    <source>
        <dbReference type="ARBA" id="ARBA00023242"/>
    </source>
</evidence>
<evidence type="ECO:0000256" key="2">
    <source>
        <dbReference type="ARBA" id="ARBA00009265"/>
    </source>
</evidence>
<feature type="compositionally biased region" description="Basic and acidic residues" evidence="4">
    <location>
        <begin position="324"/>
        <end position="339"/>
    </location>
</feature>
<dbReference type="OrthoDB" id="297219at2759"/>
<dbReference type="GeneID" id="41976421"/>
<organism evidence="5 6">
    <name type="scientific">Thyridium curvatum</name>
    <dbReference type="NCBI Taxonomy" id="1093900"/>
    <lineage>
        <taxon>Eukaryota</taxon>
        <taxon>Fungi</taxon>
        <taxon>Dikarya</taxon>
        <taxon>Ascomycota</taxon>
        <taxon>Pezizomycotina</taxon>
        <taxon>Sordariomycetes</taxon>
        <taxon>Sordariomycetidae</taxon>
        <taxon>Thyridiales</taxon>
        <taxon>Thyridiaceae</taxon>
        <taxon>Thyridium</taxon>
    </lineage>
</organism>
<dbReference type="STRING" id="1093900.A0A507APT7"/>
<dbReference type="AlphaFoldDB" id="A0A507APT7"/>
<feature type="region of interest" description="Disordered" evidence="4">
    <location>
        <begin position="252"/>
        <end position="339"/>
    </location>
</feature>
<dbReference type="GO" id="GO:0071013">
    <property type="term" value="C:catalytic step 2 spliceosome"/>
    <property type="evidence" value="ECO:0007669"/>
    <property type="project" value="TreeGrafter"/>
</dbReference>
<comment type="caution">
    <text evidence="5">The sequence shown here is derived from an EMBL/GenBank/DDBJ whole genome shotgun (WGS) entry which is preliminary data.</text>
</comment>